<organism evidence="1 2">
    <name type="scientific">Aliivibrio fischeri</name>
    <name type="common">Vibrio fischeri</name>
    <dbReference type="NCBI Taxonomy" id="668"/>
    <lineage>
        <taxon>Bacteria</taxon>
        <taxon>Pseudomonadati</taxon>
        <taxon>Pseudomonadota</taxon>
        <taxon>Gammaproteobacteria</taxon>
        <taxon>Vibrionales</taxon>
        <taxon>Vibrionaceae</taxon>
        <taxon>Aliivibrio</taxon>
    </lineage>
</organism>
<comment type="caution">
    <text evidence="1">The sequence shown here is derived from an EMBL/GenBank/DDBJ whole genome shotgun (WGS) entry which is preliminary data.</text>
</comment>
<name>A0A510UID3_ALIFS</name>
<protein>
    <submittedName>
        <fullName evidence="1">Uncharacterized protein</fullName>
    </submittedName>
</protein>
<gene>
    <name evidence="1" type="ORF">AFI02nite_23420</name>
</gene>
<proteinExistence type="predicted"/>
<accession>A0A510UID3</accession>
<reference evidence="1 2" key="1">
    <citation type="submission" date="2019-07" db="EMBL/GenBank/DDBJ databases">
        <title>Whole genome shotgun sequence of Aliivibrio fischeri NBRC 101058.</title>
        <authorList>
            <person name="Hosoyama A."/>
            <person name="Uohara A."/>
            <person name="Ohji S."/>
            <person name="Ichikawa N."/>
        </authorList>
    </citation>
    <scope>NUCLEOTIDE SEQUENCE [LARGE SCALE GENOMIC DNA]</scope>
    <source>
        <strain evidence="1 2">NBRC 101058</strain>
    </source>
</reference>
<dbReference type="AlphaFoldDB" id="A0A510UID3"/>
<dbReference type="EMBL" id="BJTZ01000014">
    <property type="protein sequence ID" value="GEK14306.1"/>
    <property type="molecule type" value="Genomic_DNA"/>
</dbReference>
<dbReference type="RefSeq" id="WP_155675973.1">
    <property type="nucleotide sequence ID" value="NZ_WOBT01000012.1"/>
</dbReference>
<sequence>MIRVMLDLELVSKNGNTVITCLKATRLISSTMLVINEFDIELREQSITNILINFNSWLSTLGKKENIQILGDWNSLDNVVLLDAYEVNQITPHFGFIWQPFKLIV</sequence>
<dbReference type="Proteomes" id="UP000321787">
    <property type="component" value="Unassembled WGS sequence"/>
</dbReference>
<evidence type="ECO:0000313" key="2">
    <source>
        <dbReference type="Proteomes" id="UP000321787"/>
    </source>
</evidence>
<evidence type="ECO:0000313" key="1">
    <source>
        <dbReference type="EMBL" id="GEK14306.1"/>
    </source>
</evidence>